<organism evidence="3 4">
    <name type="scientific">Mycolicibacterium smegmatis (strain MKD8)</name>
    <name type="common">Mycobacterium smegmatis</name>
    <dbReference type="NCBI Taxonomy" id="1214915"/>
    <lineage>
        <taxon>Bacteria</taxon>
        <taxon>Bacillati</taxon>
        <taxon>Actinomycetota</taxon>
        <taxon>Actinomycetes</taxon>
        <taxon>Mycobacteriales</taxon>
        <taxon>Mycobacteriaceae</taxon>
        <taxon>Mycolicibacterium</taxon>
    </lineage>
</organism>
<dbReference type="AlphaFoldDB" id="A0A2U9PL71"/>
<dbReference type="PANTHER" id="PTHR43335">
    <property type="entry name" value="ABC TRANSPORTER, ATP-BINDING PROTEIN"/>
    <property type="match status" value="1"/>
</dbReference>
<dbReference type="SUPFAM" id="SSF52540">
    <property type="entry name" value="P-loop containing nucleoside triphosphate hydrolases"/>
    <property type="match status" value="1"/>
</dbReference>
<keyword evidence="2" id="KW-0813">Transport</keyword>
<reference evidence="3 4" key="1">
    <citation type="journal article" date="2013" name="Genome Announc.">
        <title>Draft genome sequence of MKD8, a conjugal recipient Mycobacterium smegmatis strain.</title>
        <authorList>
            <person name="Gray T.A."/>
            <person name="Palumbo M.J."/>
            <person name="Derbyshire K.M."/>
        </authorList>
    </citation>
    <scope>NUCLEOTIDE SEQUENCE [LARGE SCALE GENOMIC DNA]</scope>
    <source>
        <strain evidence="3 4">MKD8</strain>
    </source>
</reference>
<reference evidence="4" key="2">
    <citation type="submission" date="2018-03" db="EMBL/GenBank/DDBJ databases">
        <authorList>
            <person name="Derbyshire K."/>
            <person name="Gray T.A."/>
            <person name="Champion M."/>
        </authorList>
    </citation>
    <scope>NUCLEOTIDE SEQUENCE [LARGE SCALE GENOMIC DNA]</scope>
    <source>
        <strain evidence="4">MKD8</strain>
    </source>
</reference>
<evidence type="ECO:0000256" key="1">
    <source>
        <dbReference type="ARBA" id="ARBA00005417"/>
    </source>
</evidence>
<evidence type="ECO:0000313" key="3">
    <source>
        <dbReference type="EMBL" id="AWT52503.1"/>
    </source>
</evidence>
<dbReference type="EMBL" id="CP027541">
    <property type="protein sequence ID" value="AWT52503.1"/>
    <property type="molecule type" value="Genomic_DNA"/>
</dbReference>
<dbReference type="PANTHER" id="PTHR43335:SF4">
    <property type="entry name" value="ABC TRANSPORTER, ATP-BINDING PROTEIN"/>
    <property type="match status" value="1"/>
</dbReference>
<evidence type="ECO:0000256" key="2">
    <source>
        <dbReference type="ARBA" id="ARBA00022448"/>
    </source>
</evidence>
<accession>A0A2U9PL71</accession>
<dbReference type="GO" id="GO:0005524">
    <property type="term" value="F:ATP binding"/>
    <property type="evidence" value="ECO:0007669"/>
    <property type="project" value="UniProtKB-KW"/>
</dbReference>
<comment type="similarity">
    <text evidence="1">Belongs to the ABC transporter superfamily.</text>
</comment>
<keyword evidence="3" id="KW-0547">Nucleotide-binding</keyword>
<evidence type="ECO:0000313" key="4">
    <source>
        <dbReference type="Proteomes" id="UP000011200"/>
    </source>
</evidence>
<name>A0A2U9PL71_MYCSE</name>
<proteinExistence type="inferred from homology"/>
<protein>
    <submittedName>
        <fullName evidence="3">ABC transporter, ATP-binding protein</fullName>
    </submittedName>
</protein>
<sequence>MGSASEVIDVRDLTFTYPRAAEPAVRGMDFAVGNGEIFGFLGPSGAGKSTT</sequence>
<keyword evidence="3" id="KW-0067">ATP-binding</keyword>
<gene>
    <name evidence="3" type="ORF">D806_015180</name>
</gene>
<dbReference type="Proteomes" id="UP000011200">
    <property type="component" value="Chromosome"/>
</dbReference>
<dbReference type="Gene3D" id="3.40.50.300">
    <property type="entry name" value="P-loop containing nucleotide triphosphate hydrolases"/>
    <property type="match status" value="1"/>
</dbReference>
<dbReference type="InterPro" id="IPR027417">
    <property type="entry name" value="P-loop_NTPase"/>
</dbReference>